<evidence type="ECO:0000256" key="1">
    <source>
        <dbReference type="ARBA" id="ARBA00006019"/>
    </source>
</evidence>
<keyword evidence="2" id="KW-1017">Isopeptide bond</keyword>
<keyword evidence="8" id="KW-1185">Reference proteome</keyword>
<dbReference type="Pfam" id="PF10557">
    <property type="entry name" value="Cullin_Nedd8"/>
    <property type="match status" value="1"/>
</dbReference>
<dbReference type="Pfam" id="PF00888">
    <property type="entry name" value="Cullin"/>
    <property type="match status" value="1"/>
</dbReference>
<dbReference type="Gene3D" id="1.20.1310.10">
    <property type="entry name" value="Cullin Repeats"/>
    <property type="match status" value="4"/>
</dbReference>
<name>A0AAD1Y4H4_EUPCR</name>
<dbReference type="GO" id="GO:0006511">
    <property type="term" value="P:ubiquitin-dependent protein catabolic process"/>
    <property type="evidence" value="ECO:0007669"/>
    <property type="project" value="InterPro"/>
</dbReference>
<evidence type="ECO:0000256" key="2">
    <source>
        <dbReference type="ARBA" id="ARBA00022499"/>
    </source>
</evidence>
<dbReference type="InterPro" id="IPR045093">
    <property type="entry name" value="Cullin"/>
</dbReference>
<reference evidence="7" key="1">
    <citation type="submission" date="2023-07" db="EMBL/GenBank/DDBJ databases">
        <authorList>
            <consortium name="AG Swart"/>
            <person name="Singh M."/>
            <person name="Singh A."/>
            <person name="Seah K."/>
            <person name="Emmerich C."/>
        </authorList>
    </citation>
    <scope>NUCLEOTIDE SEQUENCE</scope>
    <source>
        <strain evidence="7">DP1</strain>
    </source>
</reference>
<dbReference type="EMBL" id="CAMPGE010026046">
    <property type="protein sequence ID" value="CAI2383746.1"/>
    <property type="molecule type" value="Genomic_DNA"/>
</dbReference>
<feature type="domain" description="Cullin family profile" evidence="6">
    <location>
        <begin position="427"/>
        <end position="655"/>
    </location>
</feature>
<dbReference type="Pfam" id="PF26557">
    <property type="entry name" value="Cullin_AB"/>
    <property type="match status" value="1"/>
</dbReference>
<dbReference type="Proteomes" id="UP001295684">
    <property type="component" value="Unassembled WGS sequence"/>
</dbReference>
<protein>
    <recommendedName>
        <fullName evidence="6">Cullin family profile domain-containing protein</fullName>
    </recommendedName>
</protein>
<evidence type="ECO:0000259" key="6">
    <source>
        <dbReference type="PROSITE" id="PS50069"/>
    </source>
</evidence>
<dbReference type="InterPro" id="IPR059120">
    <property type="entry name" value="Cullin-like_AB"/>
</dbReference>
<evidence type="ECO:0000313" key="8">
    <source>
        <dbReference type="Proteomes" id="UP001295684"/>
    </source>
</evidence>
<evidence type="ECO:0000256" key="3">
    <source>
        <dbReference type="ARBA" id="ARBA00022843"/>
    </source>
</evidence>
<sequence>MGQSCCKRLPKVDHRRRQTDSIVSQRIKRFKFKKNEQPLMRGNDEVIVRQNEAHTNIVQKRESRKFVLKNDCGDIQNLTFESSIEMIEGFMGKLLEFLETGEIAIQNKEYVSCYTKVLAQIEDLREEDLLKEYTLQFDNFTLVTRWLSKVFDFVDRNYVKFNRLESFVFTALGLFRDIVFTNLKQALTSALLISFQRHRLKEDVHWEFIHKTLQTFVDIGYKQDVQLKKNGNDYCWSGVKDLSKYRDVFENKFIKETQDYYSIKATEWAQNLSCPEYIAVVQETLEMEEQILVDYMDQSTKNQLKLALNKILIEWKAEEIITRQESGCQELLKNKSVYLLSQMYLLYSRVEPTLKYILLELSNYVEELGQILISNEGLQKQPIKFVEKLLELMAEIQEIVLKCFQNDRKFHLACENSFLSFMNKFSETPQYIAGYCDHLFKGGIRGMTENQIEDTFEAVICLFRCIHDRDIFIKVYTKYLAQRLLNKTSLNADAEKSMISKLKIECGINTVRRLTKMFTDIELSKSTMNDFKIYNRGTTEFRGVDINVDILTSGMWPEKTAYSCKLPPELSVCSQKFSLFYKEKNGGRNLKWLYGSCNAVINTLLFNKTYTLTVTCYQAVILCLFNEHERLTVAQVKEMSCLPEEELVRQLKQLCNPKMRLLSKDKPKVPKFAPDEGLEVNTNFKYNLVKVNFIPKVVYKKKHLQKMTDIENKIKEEIKSERALVLDAMIVRIMKARKKESHTELITEVIKQIFLFKPQPQMIKQSIERLIEKEYLKRSKDDLQIYIYIP</sequence>
<dbReference type="InterPro" id="IPR019559">
    <property type="entry name" value="Cullin_neddylation_domain"/>
</dbReference>
<evidence type="ECO:0000256" key="4">
    <source>
        <dbReference type="PROSITE-ProRule" id="PRU00330"/>
    </source>
</evidence>
<keyword evidence="3" id="KW-0832">Ubl conjugation</keyword>
<dbReference type="PROSITE" id="PS50069">
    <property type="entry name" value="CULLIN_2"/>
    <property type="match status" value="1"/>
</dbReference>
<evidence type="ECO:0000313" key="7">
    <source>
        <dbReference type="EMBL" id="CAI2383746.1"/>
    </source>
</evidence>
<dbReference type="InterPro" id="IPR036317">
    <property type="entry name" value="Cullin_homology_sf"/>
</dbReference>
<dbReference type="InterPro" id="IPR001373">
    <property type="entry name" value="Cullin_N"/>
</dbReference>
<dbReference type="SMART" id="SM00884">
    <property type="entry name" value="Cullin_Nedd8"/>
    <property type="match status" value="1"/>
</dbReference>
<dbReference type="GO" id="GO:0031625">
    <property type="term" value="F:ubiquitin protein ligase binding"/>
    <property type="evidence" value="ECO:0007669"/>
    <property type="project" value="InterPro"/>
</dbReference>
<comment type="caution">
    <text evidence="7">The sequence shown here is derived from an EMBL/GenBank/DDBJ whole genome shotgun (WGS) entry which is preliminary data.</text>
</comment>
<gene>
    <name evidence="7" type="ORF">ECRASSUSDP1_LOCUS25257</name>
</gene>
<dbReference type="InterPro" id="IPR036390">
    <property type="entry name" value="WH_DNA-bd_sf"/>
</dbReference>
<dbReference type="FunFam" id="1.20.1310.10:FF:000002">
    <property type="entry name" value="cullin-3 isoform X1"/>
    <property type="match status" value="1"/>
</dbReference>
<dbReference type="SUPFAM" id="SSF74788">
    <property type="entry name" value="Cullin repeat-like"/>
    <property type="match status" value="1"/>
</dbReference>
<evidence type="ECO:0000256" key="5">
    <source>
        <dbReference type="RuleBase" id="RU003829"/>
    </source>
</evidence>
<dbReference type="InterPro" id="IPR016159">
    <property type="entry name" value="Cullin_repeat-like_dom_sf"/>
</dbReference>
<comment type="similarity">
    <text evidence="1 4 5">Belongs to the cullin family.</text>
</comment>
<organism evidence="7 8">
    <name type="scientific">Euplotes crassus</name>
    <dbReference type="NCBI Taxonomy" id="5936"/>
    <lineage>
        <taxon>Eukaryota</taxon>
        <taxon>Sar</taxon>
        <taxon>Alveolata</taxon>
        <taxon>Ciliophora</taxon>
        <taxon>Intramacronucleata</taxon>
        <taxon>Spirotrichea</taxon>
        <taxon>Hypotrichia</taxon>
        <taxon>Euplotida</taxon>
        <taxon>Euplotidae</taxon>
        <taxon>Moneuplotes</taxon>
    </lineage>
</organism>
<accession>A0AAD1Y4H4</accession>
<dbReference type="SMART" id="SM00182">
    <property type="entry name" value="CULLIN"/>
    <property type="match status" value="1"/>
</dbReference>
<dbReference type="Gene3D" id="3.30.230.130">
    <property type="entry name" value="Cullin, Chain C, Domain 2"/>
    <property type="match status" value="1"/>
</dbReference>
<dbReference type="SUPFAM" id="SSF46785">
    <property type="entry name" value="Winged helix' DNA-binding domain"/>
    <property type="match status" value="1"/>
</dbReference>
<dbReference type="SUPFAM" id="SSF75632">
    <property type="entry name" value="Cullin homology domain"/>
    <property type="match status" value="1"/>
</dbReference>
<dbReference type="Gene3D" id="1.10.10.10">
    <property type="entry name" value="Winged helix-like DNA-binding domain superfamily/Winged helix DNA-binding domain"/>
    <property type="match status" value="1"/>
</dbReference>
<dbReference type="AlphaFoldDB" id="A0AAD1Y4H4"/>
<proteinExistence type="inferred from homology"/>
<dbReference type="InterPro" id="IPR036388">
    <property type="entry name" value="WH-like_DNA-bd_sf"/>
</dbReference>
<dbReference type="PANTHER" id="PTHR11932">
    <property type="entry name" value="CULLIN"/>
    <property type="match status" value="1"/>
</dbReference>
<dbReference type="InterPro" id="IPR016158">
    <property type="entry name" value="Cullin_homology"/>
</dbReference>